<evidence type="ECO:0000313" key="8">
    <source>
        <dbReference type="EMBL" id="SVA21396.1"/>
    </source>
</evidence>
<protein>
    <recommendedName>
        <fullName evidence="9">Peptidase S8/S53 domain-containing protein</fullName>
    </recommendedName>
</protein>
<reference evidence="8" key="1">
    <citation type="submission" date="2018-05" db="EMBL/GenBank/DDBJ databases">
        <authorList>
            <person name="Lanie J.A."/>
            <person name="Ng W.-L."/>
            <person name="Kazmierczak K.M."/>
            <person name="Andrzejewski T.M."/>
            <person name="Davidsen T.M."/>
            <person name="Wayne K.J."/>
            <person name="Tettelin H."/>
            <person name="Glass J.I."/>
            <person name="Rusch D."/>
            <person name="Podicherti R."/>
            <person name="Tsui H.-C.T."/>
            <person name="Winkler M.E."/>
        </authorList>
    </citation>
    <scope>NUCLEOTIDE SEQUENCE</scope>
</reference>
<feature type="domain" description="Peptidase S8/S53" evidence="6">
    <location>
        <begin position="170"/>
        <end position="461"/>
    </location>
</feature>
<keyword evidence="5" id="KW-1133">Transmembrane helix</keyword>
<keyword evidence="4" id="KW-0720">Serine protease</keyword>
<evidence type="ECO:0000256" key="4">
    <source>
        <dbReference type="ARBA" id="ARBA00022825"/>
    </source>
</evidence>
<dbReference type="SUPFAM" id="SSF52743">
    <property type="entry name" value="Subtilisin-like"/>
    <property type="match status" value="1"/>
</dbReference>
<dbReference type="InterPro" id="IPR050131">
    <property type="entry name" value="Peptidase_S8_subtilisin-like"/>
</dbReference>
<evidence type="ECO:0008006" key="9">
    <source>
        <dbReference type="Google" id="ProtNLM"/>
    </source>
</evidence>
<dbReference type="Gene3D" id="3.40.50.200">
    <property type="entry name" value="Peptidase S8/S53 domain"/>
    <property type="match status" value="1"/>
</dbReference>
<dbReference type="AlphaFoldDB" id="A0A381TZG1"/>
<dbReference type="GO" id="GO:0006508">
    <property type="term" value="P:proteolysis"/>
    <property type="evidence" value="ECO:0007669"/>
    <property type="project" value="UniProtKB-KW"/>
</dbReference>
<keyword evidence="5" id="KW-0472">Membrane</keyword>
<dbReference type="PROSITE" id="PS51892">
    <property type="entry name" value="SUBTILASE"/>
    <property type="match status" value="1"/>
</dbReference>
<dbReference type="NCBIfam" id="TIGR04183">
    <property type="entry name" value="Por_Secre_tail"/>
    <property type="match status" value="1"/>
</dbReference>
<dbReference type="InterPro" id="IPR026444">
    <property type="entry name" value="Secre_tail"/>
</dbReference>
<dbReference type="Pfam" id="PF18962">
    <property type="entry name" value="Por_Secre_tail"/>
    <property type="match status" value="1"/>
</dbReference>
<evidence type="ECO:0000256" key="5">
    <source>
        <dbReference type="SAM" id="Phobius"/>
    </source>
</evidence>
<sequence>MNKQNDLIKTLLMVSPVFSLSILIASSSHYRDDALLFCLKPEYQQLNIQKTSDGIIVDLEVLDNFFNSVHIKKLEPWLPGATSEDYRGDVYLNRIYRLTLDENERQSIDLIRNQIDGLSVIHSTELDPIRKLSYVPNDPQYNQQWFLSQINANNAWEFWDFSDGETPGNSSVILASVDLGVNWKHADLVDNIWQNLGEDADGDGQTIIYSGGQWIYDPDDLNGFDDDNWDNNLSTHIDDLIGWDVSEASYGDNDPDPPHSGGWSHGTHVAGLLSATTDNNTGVASTAFSCSIMSVKCTGDDEDPQYITNSQAGIIYAAKAGYHSQGFSIVNCSFGGGGYNSYEQDVMDILREDYNALIFASAGNGDGGEDDTPQYPASYENVISVTALGQNDSWNHWATYNEFVDLASPGEGIRSTTINGYSSWSGTSMASPVAASCAGLLKSLYPDWNSNQIELMLLATSDPIIYTINSEQYLQGQLGRGRVDILKAVEVALFPQIEFVDIDVAVLDGSDDNINPGESIELRTILYASEDWGTAVDVIGTLSAASNEVNISSNMAYFGSMAPGEASLNESDPFIIQFGNNIQGGNVEINLSLVSNVEDNIEYTAEITFSIYVEDGAGIVQLALLHQSGWNLVGLPLEVENSHYLNLFPDAIEGTLFTFGASYEPETTLAPGEGYWLRFSDQGMNELSGIELTSVTIALNENWNLISGITNETSIYSIGDPNNIIIPGTFYAFNESYELTEILEPGKGYWVRSTSAGSINIGSGRLGKITTPFASTLNNANIISINGAELYFGMDIPEEKILSYSLPPKPPTGAFDVRFTGDWKYCSSEGVIEVMNPGVPLEVEFNVRDEEKWELVNKETNSTFILHGKGNIGNPGRGDSFILQKIDGTIISDSFILHSAYPNPFNPVATIQFSVPNVYTSRQVGNVSLRIYDISGRLIESLIDEALEPGLYTVQWDAGNFVSGMYFVRMETGSFISHQKIVLLK</sequence>
<gene>
    <name evidence="8" type="ORF">METZ01_LOCUS74250</name>
</gene>
<keyword evidence="3" id="KW-0378">Hydrolase</keyword>
<dbReference type="PANTHER" id="PTHR43806">
    <property type="entry name" value="PEPTIDASE S8"/>
    <property type="match status" value="1"/>
</dbReference>
<keyword evidence="5" id="KW-0812">Transmembrane</keyword>
<dbReference type="InterPro" id="IPR022398">
    <property type="entry name" value="Peptidase_S8_His-AS"/>
</dbReference>
<dbReference type="PANTHER" id="PTHR43806:SF11">
    <property type="entry name" value="CEREVISIN-RELATED"/>
    <property type="match status" value="1"/>
</dbReference>
<evidence type="ECO:0000256" key="2">
    <source>
        <dbReference type="ARBA" id="ARBA00022670"/>
    </source>
</evidence>
<dbReference type="Pfam" id="PF00082">
    <property type="entry name" value="Peptidase_S8"/>
    <property type="match status" value="1"/>
</dbReference>
<dbReference type="EMBL" id="UINC01005448">
    <property type="protein sequence ID" value="SVA21396.1"/>
    <property type="molecule type" value="Genomic_DNA"/>
</dbReference>
<name>A0A381TZG1_9ZZZZ</name>
<keyword evidence="2" id="KW-0645">Protease</keyword>
<accession>A0A381TZG1</accession>
<dbReference type="InterPro" id="IPR000209">
    <property type="entry name" value="Peptidase_S8/S53_dom"/>
</dbReference>
<dbReference type="InterPro" id="IPR036852">
    <property type="entry name" value="Peptidase_S8/S53_dom_sf"/>
</dbReference>
<comment type="similarity">
    <text evidence="1">Belongs to the peptidase S8 family.</text>
</comment>
<dbReference type="PROSITE" id="PS00137">
    <property type="entry name" value="SUBTILASE_HIS"/>
    <property type="match status" value="1"/>
</dbReference>
<dbReference type="Gene3D" id="2.60.40.4070">
    <property type="match status" value="1"/>
</dbReference>
<evidence type="ECO:0000259" key="7">
    <source>
        <dbReference type="Pfam" id="PF18962"/>
    </source>
</evidence>
<feature type="domain" description="Secretion system C-terminal sorting" evidence="7">
    <location>
        <begin position="901"/>
        <end position="982"/>
    </location>
</feature>
<dbReference type="PRINTS" id="PR00723">
    <property type="entry name" value="SUBTILISIN"/>
</dbReference>
<feature type="transmembrane region" description="Helical" evidence="5">
    <location>
        <begin position="12"/>
        <end position="30"/>
    </location>
</feature>
<organism evidence="8">
    <name type="scientific">marine metagenome</name>
    <dbReference type="NCBI Taxonomy" id="408172"/>
    <lineage>
        <taxon>unclassified sequences</taxon>
        <taxon>metagenomes</taxon>
        <taxon>ecological metagenomes</taxon>
    </lineage>
</organism>
<dbReference type="InterPro" id="IPR015500">
    <property type="entry name" value="Peptidase_S8_subtilisin-rel"/>
</dbReference>
<evidence type="ECO:0000256" key="1">
    <source>
        <dbReference type="ARBA" id="ARBA00011073"/>
    </source>
</evidence>
<evidence type="ECO:0000256" key="3">
    <source>
        <dbReference type="ARBA" id="ARBA00022801"/>
    </source>
</evidence>
<proteinExistence type="inferred from homology"/>
<dbReference type="GO" id="GO:0004252">
    <property type="term" value="F:serine-type endopeptidase activity"/>
    <property type="evidence" value="ECO:0007669"/>
    <property type="project" value="InterPro"/>
</dbReference>
<evidence type="ECO:0000259" key="6">
    <source>
        <dbReference type="Pfam" id="PF00082"/>
    </source>
</evidence>